<dbReference type="EMBL" id="LKMD01000105">
    <property type="protein sequence ID" value="PIA92730.1"/>
    <property type="molecule type" value="Genomic_DNA"/>
</dbReference>
<dbReference type="InterPro" id="IPR052895">
    <property type="entry name" value="HetReg/Transcr_Mod"/>
</dbReference>
<dbReference type="InterPro" id="IPR010730">
    <property type="entry name" value="HET"/>
</dbReference>
<gene>
    <name evidence="2" type="ORF">CB0940_04885</name>
</gene>
<sequence length="480" mass="54683">MAEDPQTSLRHASGNLDDTVENDIDRHLNRTFRHPSWIESKSQIRLLRLANRSNSAIPCEADLDLCNVSDLPSTEYAALSYCWGEARSRQDVRCITIHSQQFAVRTNLFDFLQSNAASDLRTPIYIDAICLDQRDVEERSNQVGLMSEIYRNASRTVVWLGSCPHEQESNMASLRDQLADLELRNCPWNTASLVGLSFLCSRVYWRRLWIVQELLLSKKVDIHCGDFIFDLTALVDLVSLPSTQQLLPESHDASWRDCWKIARPRNYAEQSAQEGEIRDGWQPAVRLIHNRVKWLARRTDAGNAMPPSSGLPFHEALTAFRYHQCRERKDKVYALLGLLDEEGRSMMWSDYNCSKYSVFEQAAVTCLVSRWKSSDISARIGSQNYEDRQYCEMLASMLALHDLDVEFGISKATHGARSYMKEKDYAPGNTGQSVDLDEAHSQTIQQPLPRSHQSIGEGVGNGQCIFEQSLRLLRNELSSV</sequence>
<proteinExistence type="predicted"/>
<dbReference type="Proteomes" id="UP000230605">
    <property type="component" value="Chromosome 4"/>
</dbReference>
<dbReference type="PANTHER" id="PTHR24148:SF73">
    <property type="entry name" value="HET DOMAIN PROTEIN (AFU_ORTHOLOGUE AFUA_8G01020)"/>
    <property type="match status" value="1"/>
</dbReference>
<dbReference type="OrthoDB" id="3650263at2759"/>
<organism evidence="2 3">
    <name type="scientific">Cercospora beticola</name>
    <name type="common">Sugarbeet leaf spot fungus</name>
    <dbReference type="NCBI Taxonomy" id="122368"/>
    <lineage>
        <taxon>Eukaryota</taxon>
        <taxon>Fungi</taxon>
        <taxon>Dikarya</taxon>
        <taxon>Ascomycota</taxon>
        <taxon>Pezizomycotina</taxon>
        <taxon>Dothideomycetes</taxon>
        <taxon>Dothideomycetidae</taxon>
        <taxon>Mycosphaerellales</taxon>
        <taxon>Mycosphaerellaceae</taxon>
        <taxon>Cercospora</taxon>
    </lineage>
</organism>
<protein>
    <recommendedName>
        <fullName evidence="1">Heterokaryon incompatibility domain-containing protein</fullName>
    </recommendedName>
</protein>
<reference evidence="2 3" key="1">
    <citation type="submission" date="2015-10" db="EMBL/GenBank/DDBJ databases">
        <title>The cercosporin biosynthetic gene cluster was horizontally transferred to several fungal lineages and shown to be expanded in Cercospora beticola based on microsynteny with recipient genomes.</title>
        <authorList>
            <person name="De Jonge R."/>
            <person name="Ebert M.K."/>
            <person name="Suttle J.C."/>
            <person name="Jurick Ii W.M."/>
            <person name="Secor G.A."/>
            <person name="Thomma B.P."/>
            <person name="Van De Peer Y."/>
            <person name="Bolton M.D."/>
        </authorList>
    </citation>
    <scope>NUCLEOTIDE SEQUENCE [LARGE SCALE GENOMIC DNA]</scope>
    <source>
        <strain evidence="2 3">09-40</strain>
    </source>
</reference>
<dbReference type="AlphaFoldDB" id="A0A2G5HJN0"/>
<evidence type="ECO:0000313" key="2">
    <source>
        <dbReference type="EMBL" id="PIA92730.1"/>
    </source>
</evidence>
<dbReference type="Pfam" id="PF06985">
    <property type="entry name" value="HET"/>
    <property type="match status" value="1"/>
</dbReference>
<accession>A0A2G5HJN0</accession>
<evidence type="ECO:0000259" key="1">
    <source>
        <dbReference type="Pfam" id="PF06985"/>
    </source>
</evidence>
<name>A0A2G5HJN0_CERBT</name>
<comment type="caution">
    <text evidence="2">The sequence shown here is derived from an EMBL/GenBank/DDBJ whole genome shotgun (WGS) entry which is preliminary data.</text>
</comment>
<feature type="domain" description="Heterokaryon incompatibility" evidence="1">
    <location>
        <begin position="76"/>
        <end position="213"/>
    </location>
</feature>
<evidence type="ECO:0000313" key="3">
    <source>
        <dbReference type="Proteomes" id="UP000230605"/>
    </source>
</evidence>
<dbReference type="PANTHER" id="PTHR24148">
    <property type="entry name" value="ANKYRIN REPEAT DOMAIN-CONTAINING PROTEIN 39 HOMOLOG-RELATED"/>
    <property type="match status" value="1"/>
</dbReference>